<proteinExistence type="inferred from homology"/>
<evidence type="ECO:0000256" key="9">
    <source>
        <dbReference type="ARBA" id="ARBA00022801"/>
    </source>
</evidence>
<dbReference type="OrthoDB" id="8117402at2759"/>
<feature type="compositionally biased region" description="Low complexity" evidence="18">
    <location>
        <begin position="376"/>
        <end position="389"/>
    </location>
</feature>
<evidence type="ECO:0000259" key="19">
    <source>
        <dbReference type="PROSITE" id="PS50157"/>
    </source>
</evidence>
<feature type="region of interest" description="Disordered" evidence="18">
    <location>
        <begin position="616"/>
        <end position="664"/>
    </location>
</feature>
<evidence type="ECO:0000256" key="1">
    <source>
        <dbReference type="ARBA" id="ARBA00001695"/>
    </source>
</evidence>
<keyword evidence="7" id="KW-0677">Repeat</keyword>
<keyword evidence="8 16" id="KW-0863">Zinc-finger</keyword>
<dbReference type="FunFam" id="3.20.20.80:FF:000077">
    <property type="entry name" value="Arabinogalactan endo-beta-1,4-galactanase"/>
    <property type="match status" value="1"/>
</dbReference>
<feature type="region of interest" description="Disordered" evidence="18">
    <location>
        <begin position="676"/>
        <end position="696"/>
    </location>
</feature>
<evidence type="ECO:0000256" key="3">
    <source>
        <dbReference type="ARBA" id="ARBA00004496"/>
    </source>
</evidence>
<evidence type="ECO:0000256" key="8">
    <source>
        <dbReference type="ARBA" id="ARBA00022771"/>
    </source>
</evidence>
<dbReference type="Gene3D" id="3.20.20.80">
    <property type="entry name" value="Glycosidases"/>
    <property type="match status" value="1"/>
</dbReference>
<evidence type="ECO:0000256" key="11">
    <source>
        <dbReference type="ARBA" id="ARBA00023015"/>
    </source>
</evidence>
<comment type="similarity">
    <text evidence="4 17">Belongs to the glycosyl hydrolase 53 family.</text>
</comment>
<gene>
    <name evidence="20" type="ORF">CNMCM5623_003626</name>
</gene>
<evidence type="ECO:0000256" key="12">
    <source>
        <dbReference type="ARBA" id="ARBA00023163"/>
    </source>
</evidence>
<feature type="region of interest" description="Disordered" evidence="18">
    <location>
        <begin position="352"/>
        <end position="399"/>
    </location>
</feature>
<dbReference type="SUPFAM" id="SSF57667">
    <property type="entry name" value="beta-beta-alpha zinc fingers"/>
    <property type="match status" value="1"/>
</dbReference>
<dbReference type="InterPro" id="IPR011683">
    <property type="entry name" value="Glyco_hydro_53"/>
</dbReference>
<feature type="compositionally biased region" description="Low complexity" evidence="18">
    <location>
        <begin position="477"/>
        <end position="487"/>
    </location>
</feature>
<dbReference type="Pfam" id="PF00096">
    <property type="entry name" value="zf-C2H2"/>
    <property type="match status" value="2"/>
</dbReference>
<reference evidence="20" key="1">
    <citation type="submission" date="2020-06" db="EMBL/GenBank/DDBJ databases">
        <title>Draft genome sequences of strains closely related to Aspergillus parafelis and Aspergillus hiratsukae.</title>
        <authorList>
            <person name="Dos Santos R.A.C."/>
            <person name="Rivero-Menendez O."/>
            <person name="Steenwyk J.L."/>
            <person name="Mead M.E."/>
            <person name="Goldman G.H."/>
            <person name="Alastruey-Izquierdo A."/>
            <person name="Rokas A."/>
        </authorList>
    </citation>
    <scope>NUCLEOTIDE SEQUENCE</scope>
    <source>
        <strain evidence="20">CNM-CM5623</strain>
    </source>
</reference>
<dbReference type="InterPro" id="IPR036236">
    <property type="entry name" value="Znf_C2H2_sf"/>
</dbReference>
<dbReference type="Pfam" id="PF07745">
    <property type="entry name" value="Glyco_hydro_53"/>
    <property type="match status" value="1"/>
</dbReference>
<evidence type="ECO:0000256" key="18">
    <source>
        <dbReference type="SAM" id="MobiDB-lite"/>
    </source>
</evidence>
<dbReference type="InterPro" id="IPR017853">
    <property type="entry name" value="GH"/>
</dbReference>
<evidence type="ECO:0000256" key="15">
    <source>
        <dbReference type="ARBA" id="ARBA00054565"/>
    </source>
</evidence>
<dbReference type="PANTHER" id="PTHR34983:SF1">
    <property type="entry name" value="ARABINOGALACTAN ENDO-BETA-1,4-GALACTANASE A"/>
    <property type="match status" value="1"/>
</dbReference>
<dbReference type="GO" id="GO:0045944">
    <property type="term" value="P:positive regulation of transcription by RNA polymerase II"/>
    <property type="evidence" value="ECO:0007669"/>
    <property type="project" value="UniProtKB-ARBA"/>
</dbReference>
<dbReference type="FunFam" id="3.30.160.60:FF:000181">
    <property type="entry name" value="C2H2 type zinc finger protein"/>
    <property type="match status" value="1"/>
</dbReference>
<keyword evidence="13" id="KW-0539">Nucleus</keyword>
<dbReference type="GO" id="GO:0031218">
    <property type="term" value="F:arabinogalactan endo-1,4-beta-galactosidase activity"/>
    <property type="evidence" value="ECO:0007669"/>
    <property type="project" value="UniProtKB-EC"/>
</dbReference>
<evidence type="ECO:0000256" key="4">
    <source>
        <dbReference type="ARBA" id="ARBA00010687"/>
    </source>
</evidence>
<evidence type="ECO:0000256" key="17">
    <source>
        <dbReference type="RuleBase" id="RU361192"/>
    </source>
</evidence>
<feature type="compositionally biased region" description="Low complexity" evidence="18">
    <location>
        <begin position="541"/>
        <end position="555"/>
    </location>
</feature>
<keyword evidence="12" id="KW-0804">Transcription</keyword>
<feature type="signal peptide" evidence="17">
    <location>
        <begin position="1"/>
        <end position="18"/>
    </location>
</feature>
<dbReference type="Gene3D" id="3.30.160.60">
    <property type="entry name" value="Classic Zinc Finger"/>
    <property type="match status" value="3"/>
</dbReference>
<feature type="region of interest" description="Disordered" evidence="18">
    <location>
        <begin position="1058"/>
        <end position="1090"/>
    </location>
</feature>
<accession>A0A8H6QCM0</accession>
<comment type="subcellular location">
    <subcellularLocation>
        <location evidence="3">Cytoplasm</location>
    </subcellularLocation>
    <subcellularLocation>
        <location evidence="2">Nucleus</location>
    </subcellularLocation>
</comment>
<dbReference type="GO" id="GO:0071277">
    <property type="term" value="P:cellular response to calcium ion"/>
    <property type="evidence" value="ECO:0007669"/>
    <property type="project" value="UniProtKB-ARBA"/>
</dbReference>
<sequence length="1102" mass="120075">MMLLLPLFVLLFHSLATASLTYRGADISSLLIEEKAGITYKNLNGQTQPLENILKANGVNSIRQRVWVNPSDGSYDLAYNLQLAKRVKAAGMSIYLDLHFSDTWADPSHQTTPSGWSTTDIGTLTWQVYNYTKEVCDTFASNGIDVDIVSIGNEIRNGLLWPLGKTSSYANIANILHSAAWGIKDSTQSPKPKIMIHLDNGWDWSAQKYFYDSVLSSGGQLVNSDFDLIGVSYYPFYSASATLSALTTSLKNIHSTYGKDVLVVETNWPVSCPNPAYAFPSDLQNIPFSAAGQTTFVQRVANVVAGTSGGIGLYYWEPAWVQNAGLGSSCADNLMVDWHTDQARTSLSEMFPELGQSPAPGVKSRGVSPSPHHHQQQPQQQQQQHQQHQGQFTGTVTGLDLDPSIAAASSFSNSSFDPNSNNINSCAESYGYTAAGYLSGTPASQTDQNYVNSLQIPQSYDTGLVPQFNESIGLSIQQQSQQQQHQQPPIDDNFSNLLNSNTTDYDFNTVYQNHSPSSTTAPEYDSSLLLDPQVHQQAHATQIPSSHSSTSPQISPLEQQQHSSPGPMSPQGSTTVAYYTPQHSRHASLDPATAAFLASNAHPDWQAVMGNSASFQGHRRAPSEVSEISSAAPSPYLSQHESFDGVDNNPSPLLAPQNDPSLYDNALGIENFTLSEQQQQQHQGFSPAHSPYISPRLMPQQGQEMIPNVPYLSGPAPNTQYQTPPNDMYGSGSEGMMNMPQGTHPSVDIGQASQMAPPSINVEFAPPSRIPSFGPSKPANSLDSLSPPPSSTRSRGRSKSDPYAHPSTTRLRSSSTSSSLEPLAPSTPRSLSPFDSFGRQQQSNPSSRDPSPSKSSRRLSTSSIDSRNYILGLADPQRPGASPNDSKRVQKHPATFQCTLCPKRFTRAYNLRSHLRTHTDERPFVCTVCGKAFARQHDRKRHEGLHSGEKKFVCQGELSRGGQWGCGRRFARADALGRHFRSEAGRICIKPLLDEESQERERSLMNQQQHHLQPLPQQVMVPMDNPHAGTFVLPAALLAQYPALQTLQWDQIAATADDPSDIGGRSSFDASSGNEFGFEDDDSGISSVSGINAGYSAPGNFY</sequence>
<feature type="domain" description="C2H2-type" evidence="19">
    <location>
        <begin position="896"/>
        <end position="923"/>
    </location>
</feature>
<comment type="caution">
    <text evidence="20">The sequence shown here is derived from an EMBL/GenBank/DDBJ whole genome shotgun (WGS) entry which is preliminary data.</text>
</comment>
<feature type="chain" id="PRO_5034933559" description="Arabinogalactan endo-beta-1,4-galactanase" evidence="17">
    <location>
        <begin position="19"/>
        <end position="1102"/>
    </location>
</feature>
<keyword evidence="10" id="KW-0862">Zinc</keyword>
<keyword evidence="6" id="KW-0479">Metal-binding</keyword>
<evidence type="ECO:0000256" key="2">
    <source>
        <dbReference type="ARBA" id="ARBA00004123"/>
    </source>
</evidence>
<feature type="region of interest" description="Disordered" evidence="18">
    <location>
        <begin position="715"/>
        <end position="891"/>
    </location>
</feature>
<feature type="compositionally biased region" description="Polar residues" evidence="18">
    <location>
        <begin position="556"/>
        <end position="576"/>
    </location>
</feature>
<keyword evidence="9 17" id="KW-0378">Hydrolase</keyword>
<dbReference type="PROSITE" id="PS00028">
    <property type="entry name" value="ZINC_FINGER_C2H2_1"/>
    <property type="match status" value="2"/>
</dbReference>
<dbReference type="AlphaFoldDB" id="A0A8H6QCM0"/>
<keyword evidence="14 17" id="KW-0326">Glycosidase</keyword>
<dbReference type="GO" id="GO:0005634">
    <property type="term" value="C:nucleus"/>
    <property type="evidence" value="ECO:0007669"/>
    <property type="project" value="UniProtKB-SubCell"/>
</dbReference>
<feature type="compositionally biased region" description="Low complexity" evidence="18">
    <location>
        <begin position="839"/>
        <end position="867"/>
    </location>
</feature>
<dbReference type="SUPFAM" id="SSF51445">
    <property type="entry name" value="(Trans)glycosidases"/>
    <property type="match status" value="1"/>
</dbReference>
<keyword evidence="17" id="KW-0732">Signal</keyword>
<feature type="region of interest" description="Disordered" evidence="18">
    <location>
        <begin position="474"/>
        <end position="501"/>
    </location>
</feature>
<feature type="domain" description="C2H2-type" evidence="19">
    <location>
        <begin position="924"/>
        <end position="951"/>
    </location>
</feature>
<keyword evidence="5" id="KW-0963">Cytoplasm</keyword>
<comment type="function">
    <text evidence="15">Endogalactanase involved in the degradation of plant cell wall polysaccharides, and more particularly of hairy regions of pectin.</text>
</comment>
<evidence type="ECO:0000256" key="6">
    <source>
        <dbReference type="ARBA" id="ARBA00022723"/>
    </source>
</evidence>
<dbReference type="FunFam" id="3.30.160.60:FF:000146">
    <property type="entry name" value="C2H2 type zinc finger protein"/>
    <property type="match status" value="1"/>
</dbReference>
<evidence type="ECO:0000256" key="13">
    <source>
        <dbReference type="ARBA" id="ARBA00023242"/>
    </source>
</evidence>
<feature type="compositionally biased region" description="Low complexity" evidence="18">
    <location>
        <begin position="806"/>
        <end position="828"/>
    </location>
</feature>
<evidence type="ECO:0000313" key="21">
    <source>
        <dbReference type="Proteomes" id="UP000654922"/>
    </source>
</evidence>
<dbReference type="EC" id="3.2.1.89" evidence="17"/>
<dbReference type="EMBL" id="JACBAE010001188">
    <property type="protein sequence ID" value="KAF7171240.1"/>
    <property type="molecule type" value="Genomic_DNA"/>
</dbReference>
<dbReference type="GO" id="GO:0015926">
    <property type="term" value="F:glucosidase activity"/>
    <property type="evidence" value="ECO:0007669"/>
    <property type="project" value="InterPro"/>
</dbReference>
<feature type="region of interest" description="Disordered" evidence="18">
    <location>
        <begin position="535"/>
        <end position="576"/>
    </location>
</feature>
<keyword evidence="11" id="KW-0805">Transcription regulation</keyword>
<name>A0A8H6QCM0_9EURO</name>
<evidence type="ECO:0000313" key="20">
    <source>
        <dbReference type="EMBL" id="KAF7171240.1"/>
    </source>
</evidence>
<dbReference type="GO" id="GO:0005737">
    <property type="term" value="C:cytoplasm"/>
    <property type="evidence" value="ECO:0007669"/>
    <property type="project" value="UniProtKB-SubCell"/>
</dbReference>
<evidence type="ECO:0000256" key="16">
    <source>
        <dbReference type="PROSITE-ProRule" id="PRU00042"/>
    </source>
</evidence>
<dbReference type="GO" id="GO:0008270">
    <property type="term" value="F:zinc ion binding"/>
    <property type="evidence" value="ECO:0007669"/>
    <property type="project" value="UniProtKB-KW"/>
</dbReference>
<evidence type="ECO:0000256" key="5">
    <source>
        <dbReference type="ARBA" id="ARBA00022490"/>
    </source>
</evidence>
<feature type="compositionally biased region" description="Polar residues" evidence="18">
    <location>
        <begin position="626"/>
        <end position="640"/>
    </location>
</feature>
<protein>
    <recommendedName>
        <fullName evidence="17">Arabinogalactan endo-beta-1,4-galactanase</fullName>
        <ecNumber evidence="17">3.2.1.89</ecNumber>
    </recommendedName>
</protein>
<dbReference type="PROSITE" id="PS50157">
    <property type="entry name" value="ZINC_FINGER_C2H2_2"/>
    <property type="match status" value="2"/>
</dbReference>
<dbReference type="PANTHER" id="PTHR34983">
    <property type="entry name" value="ARABINOGALACTAN ENDO-BETA-1,4-GALACTANASE A"/>
    <property type="match status" value="1"/>
</dbReference>
<feature type="compositionally biased region" description="Polar residues" evidence="18">
    <location>
        <begin position="716"/>
        <end position="725"/>
    </location>
</feature>
<dbReference type="SMART" id="SM00355">
    <property type="entry name" value="ZnF_C2H2"/>
    <property type="match status" value="2"/>
</dbReference>
<dbReference type="GO" id="GO:0045490">
    <property type="term" value="P:pectin catabolic process"/>
    <property type="evidence" value="ECO:0007669"/>
    <property type="project" value="TreeGrafter"/>
</dbReference>
<comment type="catalytic activity">
    <reaction evidence="1 17">
        <text>The enzyme specifically hydrolyzes (1-&gt;4)-beta-D-galactosidic linkages in type I arabinogalactans.</text>
        <dbReference type="EC" id="3.2.1.89"/>
    </reaction>
</comment>
<dbReference type="FunFam" id="3.30.160.60:FF:000239">
    <property type="entry name" value="C2H2 type zinc finger protein"/>
    <property type="match status" value="1"/>
</dbReference>
<evidence type="ECO:0000256" key="14">
    <source>
        <dbReference type="ARBA" id="ARBA00023295"/>
    </source>
</evidence>
<evidence type="ECO:0000256" key="10">
    <source>
        <dbReference type="ARBA" id="ARBA00022833"/>
    </source>
</evidence>
<evidence type="ECO:0000256" key="7">
    <source>
        <dbReference type="ARBA" id="ARBA00022737"/>
    </source>
</evidence>
<organism evidence="20 21">
    <name type="scientific">Aspergillus felis</name>
    <dbReference type="NCBI Taxonomy" id="1287682"/>
    <lineage>
        <taxon>Eukaryota</taxon>
        <taxon>Fungi</taxon>
        <taxon>Dikarya</taxon>
        <taxon>Ascomycota</taxon>
        <taxon>Pezizomycotina</taxon>
        <taxon>Eurotiomycetes</taxon>
        <taxon>Eurotiomycetidae</taxon>
        <taxon>Eurotiales</taxon>
        <taxon>Aspergillaceae</taxon>
        <taxon>Aspergillus</taxon>
        <taxon>Aspergillus subgen. Fumigati</taxon>
    </lineage>
</organism>
<dbReference type="Proteomes" id="UP000654922">
    <property type="component" value="Unassembled WGS sequence"/>
</dbReference>
<dbReference type="InterPro" id="IPR013087">
    <property type="entry name" value="Znf_C2H2_type"/>
</dbReference>